<dbReference type="SUPFAM" id="SSF52777">
    <property type="entry name" value="CoA-dependent acyltransferases"/>
    <property type="match status" value="1"/>
</dbReference>
<organism evidence="4 5">
    <name type="scientific">Leersia perrieri</name>
    <dbReference type="NCBI Taxonomy" id="77586"/>
    <lineage>
        <taxon>Eukaryota</taxon>
        <taxon>Viridiplantae</taxon>
        <taxon>Streptophyta</taxon>
        <taxon>Embryophyta</taxon>
        <taxon>Tracheophyta</taxon>
        <taxon>Spermatophyta</taxon>
        <taxon>Magnoliopsida</taxon>
        <taxon>Liliopsida</taxon>
        <taxon>Poales</taxon>
        <taxon>Poaceae</taxon>
        <taxon>BOP clade</taxon>
        <taxon>Oryzoideae</taxon>
        <taxon>Oryzeae</taxon>
        <taxon>Oryzinae</taxon>
        <taxon>Leersia</taxon>
    </lineage>
</organism>
<evidence type="ECO:0000256" key="2">
    <source>
        <dbReference type="ARBA" id="ARBA00022679"/>
    </source>
</evidence>
<dbReference type="eggNOG" id="ENOG502QVP8">
    <property type="taxonomic scope" value="Eukaryota"/>
</dbReference>
<reference evidence="5" key="2">
    <citation type="submission" date="2013-12" db="EMBL/GenBank/DDBJ databases">
        <authorList>
            <person name="Yu Y."/>
            <person name="Lee S."/>
            <person name="de Baynast K."/>
            <person name="Wissotski M."/>
            <person name="Liu L."/>
            <person name="Talag J."/>
            <person name="Goicoechea J."/>
            <person name="Angelova A."/>
            <person name="Jetty R."/>
            <person name="Kudrna D."/>
            <person name="Golser W."/>
            <person name="Rivera L."/>
            <person name="Zhang J."/>
            <person name="Wing R."/>
        </authorList>
    </citation>
    <scope>NUCLEOTIDE SEQUENCE</scope>
</reference>
<proteinExistence type="inferred from homology"/>
<accession>A0A0D9XNV3</accession>
<name>A0A0D9XNV3_9ORYZ</name>
<comment type="similarity">
    <text evidence="1">Belongs to the plant acyltransferase family.</text>
</comment>
<dbReference type="Pfam" id="PF02458">
    <property type="entry name" value="Transferase"/>
    <property type="match status" value="1"/>
</dbReference>
<dbReference type="GO" id="GO:0050734">
    <property type="term" value="F:hydroxycinnamoyltransferase activity"/>
    <property type="evidence" value="ECO:0007669"/>
    <property type="project" value="UniProtKB-ARBA"/>
</dbReference>
<dbReference type="PANTHER" id="PTHR31642">
    <property type="entry name" value="TRICHOTHECENE 3-O-ACETYLTRANSFERASE"/>
    <property type="match status" value="1"/>
</dbReference>
<evidence type="ECO:0000256" key="3">
    <source>
        <dbReference type="ARBA" id="ARBA00023315"/>
    </source>
</evidence>
<dbReference type="STRING" id="77586.A0A0D9XNV3"/>
<keyword evidence="3" id="KW-0012">Acyltransferase</keyword>
<dbReference type="InterPro" id="IPR050317">
    <property type="entry name" value="Plant_Fungal_Acyltransferase"/>
</dbReference>
<dbReference type="EnsemblPlants" id="LPERR11G01980.1">
    <property type="protein sequence ID" value="LPERR11G01980.1"/>
    <property type="gene ID" value="LPERR11G01980"/>
</dbReference>
<evidence type="ECO:0000313" key="4">
    <source>
        <dbReference type="EnsemblPlants" id="LPERR11G01980.1"/>
    </source>
</evidence>
<dbReference type="AlphaFoldDB" id="A0A0D9XNV3"/>
<dbReference type="Proteomes" id="UP000032180">
    <property type="component" value="Chromosome 11"/>
</dbReference>
<sequence>MEVQVKRSLVVPPPQCDAEEVPFTVFDLCDAEEVPFTVFDLVAPTYHVTVLFAFSPPNPTIDSLLDALSITLPHFPILTARIEHEHEGRRRHPCFVTGKGGAGALVMEAKVTSSLSDHLPLVPSPELAGLHPLIGSPTEHVLMLQINRFTCGGLVIAASSHHQAADGFSMNIFFNAWTDIIRRDGAPTEIGRPVPYGPGALSPRHPPRCEFEHRGKEFLPRSDGATVARSHEAIDAAVCVVVDPSEINNMMLHYTNEFVAELKRRAQDKYTTFETVTTHVWKKITAARGLAADARTSVNVAVSGRGRLGGTGAVPKEGFLGNLILSASSKATVREVMAGTLADAAAILRTGIRAVDRQYFQSFIDFGALHDDDSEPLEKVAAEYDELGMLSPNIDSDSWLHLELHKLDLGCGGQLAGILPGKIPQDGAVVVMPSLKKDGGVDVFVALWEKHAKEFASIAYTMD</sequence>
<keyword evidence="2" id="KW-0808">Transferase</keyword>
<keyword evidence="5" id="KW-1185">Reference proteome</keyword>
<evidence type="ECO:0008006" key="6">
    <source>
        <dbReference type="Google" id="ProtNLM"/>
    </source>
</evidence>
<evidence type="ECO:0000256" key="1">
    <source>
        <dbReference type="ARBA" id="ARBA00009861"/>
    </source>
</evidence>
<protein>
    <recommendedName>
        <fullName evidence="6">Transferase family protein</fullName>
    </recommendedName>
</protein>
<dbReference type="Gramene" id="LPERR11G01980.1">
    <property type="protein sequence ID" value="LPERR11G01980.1"/>
    <property type="gene ID" value="LPERR11G01980"/>
</dbReference>
<evidence type="ECO:0000313" key="5">
    <source>
        <dbReference type="Proteomes" id="UP000032180"/>
    </source>
</evidence>
<reference evidence="4 5" key="1">
    <citation type="submission" date="2012-08" db="EMBL/GenBank/DDBJ databases">
        <title>Oryza genome evolution.</title>
        <authorList>
            <person name="Wing R.A."/>
        </authorList>
    </citation>
    <scope>NUCLEOTIDE SEQUENCE</scope>
</reference>
<dbReference type="HOGENOM" id="CLU_014546_6_2_1"/>
<dbReference type="InterPro" id="IPR023213">
    <property type="entry name" value="CAT-like_dom_sf"/>
</dbReference>
<dbReference type="PANTHER" id="PTHR31642:SF151">
    <property type="entry name" value="OS12G0134700 PROTEIN"/>
    <property type="match status" value="1"/>
</dbReference>
<reference evidence="4" key="3">
    <citation type="submission" date="2015-04" db="UniProtKB">
        <authorList>
            <consortium name="EnsemblPlants"/>
        </authorList>
    </citation>
    <scope>IDENTIFICATION</scope>
</reference>
<dbReference type="Gene3D" id="3.30.559.10">
    <property type="entry name" value="Chloramphenicol acetyltransferase-like domain"/>
    <property type="match status" value="2"/>
</dbReference>